<gene>
    <name evidence="2" type="ORF">FOL47_001844</name>
</gene>
<feature type="transmembrane region" description="Helical" evidence="1">
    <location>
        <begin position="106"/>
        <end position="125"/>
    </location>
</feature>
<organism evidence="2 3">
    <name type="scientific">Perkinsus chesapeaki</name>
    <name type="common">Clam parasite</name>
    <name type="synonym">Perkinsus andrewsi</name>
    <dbReference type="NCBI Taxonomy" id="330153"/>
    <lineage>
        <taxon>Eukaryota</taxon>
        <taxon>Sar</taxon>
        <taxon>Alveolata</taxon>
        <taxon>Perkinsozoa</taxon>
        <taxon>Perkinsea</taxon>
        <taxon>Perkinsida</taxon>
        <taxon>Perkinsidae</taxon>
        <taxon>Perkinsus</taxon>
    </lineage>
</organism>
<dbReference type="Proteomes" id="UP000591131">
    <property type="component" value="Unassembled WGS sequence"/>
</dbReference>
<feature type="transmembrane region" description="Helical" evidence="1">
    <location>
        <begin position="6"/>
        <end position="25"/>
    </location>
</feature>
<dbReference type="EMBL" id="JAAPAO010000146">
    <property type="protein sequence ID" value="KAF4670834.1"/>
    <property type="molecule type" value="Genomic_DNA"/>
</dbReference>
<sequence length="564" mass="61600">MGATTGDWAFYLGWLFLAFMVNVAYNKRPLILSRRGPWELPCMATGNFLVPILSCKLNSLPLPPLGSWLFHLCMLWRTHIWFEIMDMYDDAKTDKKTVAVKVGHKWACAMVIGLTLAEAAVGYYMLHCVPLSLFSLSGVAIFLSVEVLPIPESLVPQDKTSKKMMSNVQSLGGILLLFYVWSTGVFVNKFMASTTVKSNDGEGLVLSRPLKTSVSYRVEVERALKLARVLITIPSCFDPSEVDVKVKFSSGVLRISLSPSIEELVIDFGRNSILSAVKGIVISSGSITLPLAFNKLELPESCQSALVEDWSKPPLTTAILTCGRCGAELVDVGSLQVCAVPSVVWQLGSEIKACEECGPLLVECHKDDHCSGMRKSVTETEIWTRLQGRLFVSETTVMLHESHMLLSACSCCGKSIIPSTREAAASIGLCADSLSDLDDDGGAYVVIPKIDLEEPICGYSRASIASQLLPEPMIWFLLDVADESLGPMVILSKDLVVMDCLGMATRAAKIMLKGDRPRDKGKLMRITLDPAEAVALRDAWLQSKTLVQGDTWVGTIPVTPKLVD</sequence>
<keyword evidence="1" id="KW-0472">Membrane</keyword>
<evidence type="ECO:0000313" key="2">
    <source>
        <dbReference type="EMBL" id="KAF4670834.1"/>
    </source>
</evidence>
<keyword evidence="1" id="KW-0812">Transmembrane</keyword>
<name>A0A7J6MH64_PERCH</name>
<comment type="caution">
    <text evidence="2">The sequence shown here is derived from an EMBL/GenBank/DDBJ whole genome shotgun (WGS) entry which is preliminary data.</text>
</comment>
<keyword evidence="1" id="KW-1133">Transmembrane helix</keyword>
<feature type="transmembrane region" description="Helical" evidence="1">
    <location>
        <begin position="171"/>
        <end position="191"/>
    </location>
</feature>
<proteinExistence type="predicted"/>
<evidence type="ECO:0000313" key="3">
    <source>
        <dbReference type="Proteomes" id="UP000591131"/>
    </source>
</evidence>
<accession>A0A7J6MH64</accession>
<keyword evidence="3" id="KW-1185">Reference proteome</keyword>
<feature type="transmembrane region" description="Helical" evidence="1">
    <location>
        <begin position="131"/>
        <end position="150"/>
    </location>
</feature>
<dbReference type="OrthoDB" id="10375912at2759"/>
<protein>
    <submittedName>
        <fullName evidence="2">Uncharacterized protein</fullName>
    </submittedName>
</protein>
<evidence type="ECO:0000256" key="1">
    <source>
        <dbReference type="SAM" id="Phobius"/>
    </source>
</evidence>
<reference evidence="2 3" key="1">
    <citation type="submission" date="2020-04" db="EMBL/GenBank/DDBJ databases">
        <title>Perkinsus chesapeaki whole genome sequence.</title>
        <authorList>
            <person name="Bogema D.R."/>
        </authorList>
    </citation>
    <scope>NUCLEOTIDE SEQUENCE [LARGE SCALE GENOMIC DNA]</scope>
    <source>
        <strain evidence="2">ATCC PRA-425</strain>
    </source>
</reference>
<dbReference type="AlphaFoldDB" id="A0A7J6MH64"/>